<dbReference type="SMART" id="SM00448">
    <property type="entry name" value="REC"/>
    <property type="match status" value="1"/>
</dbReference>
<gene>
    <name evidence="3" type="ORF">MNBD_GAMMA14-409</name>
</gene>
<dbReference type="InterPro" id="IPR050595">
    <property type="entry name" value="Bact_response_regulator"/>
</dbReference>
<accession>A0A3B0Z4M5</accession>
<evidence type="ECO:0000259" key="2">
    <source>
        <dbReference type="PROSITE" id="PS50110"/>
    </source>
</evidence>
<name>A0A3B0Z4M5_9ZZZZ</name>
<dbReference type="InterPro" id="IPR001789">
    <property type="entry name" value="Sig_transdc_resp-reg_receiver"/>
</dbReference>
<dbReference type="SUPFAM" id="SSF52172">
    <property type="entry name" value="CheY-like"/>
    <property type="match status" value="1"/>
</dbReference>
<proteinExistence type="predicted"/>
<evidence type="ECO:0000256" key="1">
    <source>
        <dbReference type="ARBA" id="ARBA00022553"/>
    </source>
</evidence>
<protein>
    <recommendedName>
        <fullName evidence="2">Response regulatory domain-containing protein</fullName>
    </recommendedName>
</protein>
<keyword evidence="1" id="KW-0597">Phosphoprotein</keyword>
<dbReference type="PROSITE" id="PS50110">
    <property type="entry name" value="RESPONSE_REGULATORY"/>
    <property type="match status" value="1"/>
</dbReference>
<organism evidence="3">
    <name type="scientific">hydrothermal vent metagenome</name>
    <dbReference type="NCBI Taxonomy" id="652676"/>
    <lineage>
        <taxon>unclassified sequences</taxon>
        <taxon>metagenomes</taxon>
        <taxon>ecological metagenomes</taxon>
    </lineage>
</organism>
<reference evidence="3" key="1">
    <citation type="submission" date="2018-06" db="EMBL/GenBank/DDBJ databases">
        <authorList>
            <person name="Zhirakovskaya E."/>
        </authorList>
    </citation>
    <scope>NUCLEOTIDE SEQUENCE</scope>
</reference>
<dbReference type="EMBL" id="UOFM01000515">
    <property type="protein sequence ID" value="VAW83173.1"/>
    <property type="molecule type" value="Genomic_DNA"/>
</dbReference>
<feature type="domain" description="Response regulatory" evidence="2">
    <location>
        <begin position="7"/>
        <end position="125"/>
    </location>
</feature>
<dbReference type="InterPro" id="IPR011006">
    <property type="entry name" value="CheY-like_superfamily"/>
</dbReference>
<dbReference type="PANTHER" id="PTHR44591:SF18">
    <property type="entry name" value="REGULATORY PROTEIN"/>
    <property type="match status" value="1"/>
</dbReference>
<evidence type="ECO:0000313" key="3">
    <source>
        <dbReference type="EMBL" id="VAW83173.1"/>
    </source>
</evidence>
<dbReference type="Gene3D" id="3.40.50.2300">
    <property type="match status" value="1"/>
</dbReference>
<dbReference type="PANTHER" id="PTHR44591">
    <property type="entry name" value="STRESS RESPONSE REGULATOR PROTEIN 1"/>
    <property type="match status" value="1"/>
</dbReference>
<sequence>MPTEKTRVLVVDDEPSITRMIKLNLERTGDYEVWTENEGSRVVQAAREFRPDIIFLDVMMPDVQGNIVAEQLKEDATLKDIKRVFLTAIVTRDETADGGNEIGGNHFLAKPVNTQDIIHMIEKVL</sequence>
<dbReference type="AlphaFoldDB" id="A0A3B0Z4M5"/>
<dbReference type="Pfam" id="PF00072">
    <property type="entry name" value="Response_reg"/>
    <property type="match status" value="1"/>
</dbReference>
<dbReference type="GO" id="GO:0000160">
    <property type="term" value="P:phosphorelay signal transduction system"/>
    <property type="evidence" value="ECO:0007669"/>
    <property type="project" value="InterPro"/>
</dbReference>